<dbReference type="AlphaFoldDB" id="A0AAD6CVP6"/>
<keyword evidence="4" id="KW-1185">Reference proteome</keyword>
<reference evidence="3 4" key="1">
    <citation type="journal article" date="2023" name="IMA Fungus">
        <title>Comparative genomic study of the Penicillium genus elucidates a diverse pangenome and 15 lateral gene transfer events.</title>
        <authorList>
            <person name="Petersen C."/>
            <person name="Sorensen T."/>
            <person name="Nielsen M.R."/>
            <person name="Sondergaard T.E."/>
            <person name="Sorensen J.L."/>
            <person name="Fitzpatrick D.A."/>
            <person name="Frisvad J.C."/>
            <person name="Nielsen K.L."/>
        </authorList>
    </citation>
    <scope>NUCLEOTIDE SEQUENCE [LARGE SCALE GENOMIC DNA]</scope>
    <source>
        <strain evidence="3 4">IBT 35679</strain>
    </source>
</reference>
<gene>
    <name evidence="3" type="ORF">N7494_005905</name>
</gene>
<dbReference type="GO" id="GO:0006307">
    <property type="term" value="P:DNA alkylation repair"/>
    <property type="evidence" value="ECO:0007669"/>
    <property type="project" value="InterPro"/>
</dbReference>
<accession>A0AAD6CVP6</accession>
<dbReference type="InterPro" id="IPR009210">
    <property type="entry name" value="ASCC1"/>
</dbReference>
<dbReference type="Pfam" id="PF10469">
    <property type="entry name" value="AKAP7_NLS"/>
    <property type="match status" value="1"/>
</dbReference>
<protein>
    <recommendedName>
        <fullName evidence="2">A-kinase anchor protein 7-like phosphoesterase domain-containing protein</fullName>
    </recommendedName>
</protein>
<dbReference type="PANTHER" id="PTHR13360">
    <property type="entry name" value="ACTIVATING SIGNAL COINTEGRATOR 1 COMPLEX SUBUNIT 1"/>
    <property type="match status" value="1"/>
</dbReference>
<sequence length="368" mass="40474">MTGKRKEPAREKRPPLTHFLCLPLVNLTSIPQLEASIAAFKKEYPPVPVADLLQSHGQPSADASRPSIPDGAIRPLGTLHLTLGVMSLPSQSRLDDATSFLRSLDLAKLMHEAEQVALRKKKQNAPQPANEVAKSSKELSISLESLHALPRAKSATVLHASPVDSTGRLYPFCLMLREKFLEAGFLVGESKESTNTKKEPTRSSDAAGNQKQPETPKSAGPAKEDAQTAAFARQPKLRPLLLHATIVNTIYVRQPRPVHGSKSTFKGKNTVKRFEFDARGLLDRYQDYYTDRARKVPRVQTVPSASPSTSLQAPPKYPFVWAKDIPIDSVTICEMGAKKLNVEGNFDGLKARLGQEYTVVASRKLNSR</sequence>
<dbReference type="GO" id="GO:0006355">
    <property type="term" value="P:regulation of DNA-templated transcription"/>
    <property type="evidence" value="ECO:0007669"/>
    <property type="project" value="TreeGrafter"/>
</dbReference>
<proteinExistence type="predicted"/>
<dbReference type="EMBL" id="JAQIZZ010000005">
    <property type="protein sequence ID" value="KAJ5540829.1"/>
    <property type="molecule type" value="Genomic_DNA"/>
</dbReference>
<dbReference type="Gene3D" id="3.90.1140.10">
    <property type="entry name" value="Cyclic phosphodiesterase"/>
    <property type="match status" value="1"/>
</dbReference>
<evidence type="ECO:0000256" key="1">
    <source>
        <dbReference type="SAM" id="MobiDB-lite"/>
    </source>
</evidence>
<dbReference type="InterPro" id="IPR019510">
    <property type="entry name" value="AKAP7-like_phosphoesterase"/>
</dbReference>
<name>A0AAD6CVP6_9EURO</name>
<dbReference type="PANTHER" id="PTHR13360:SF1">
    <property type="entry name" value="ACTIVATING SIGNAL COINTEGRATOR 1 COMPLEX SUBUNIT 1"/>
    <property type="match status" value="1"/>
</dbReference>
<feature type="compositionally biased region" description="Polar residues" evidence="1">
    <location>
        <begin position="203"/>
        <end position="215"/>
    </location>
</feature>
<feature type="region of interest" description="Disordered" evidence="1">
    <location>
        <begin position="191"/>
        <end position="230"/>
    </location>
</feature>
<feature type="domain" description="A-kinase anchor protein 7-like phosphoesterase" evidence="2">
    <location>
        <begin position="17"/>
        <end position="289"/>
    </location>
</feature>
<organism evidence="3 4">
    <name type="scientific">Penicillium frequentans</name>
    <dbReference type="NCBI Taxonomy" id="3151616"/>
    <lineage>
        <taxon>Eukaryota</taxon>
        <taxon>Fungi</taxon>
        <taxon>Dikarya</taxon>
        <taxon>Ascomycota</taxon>
        <taxon>Pezizomycotina</taxon>
        <taxon>Eurotiomycetes</taxon>
        <taxon>Eurotiomycetidae</taxon>
        <taxon>Eurotiales</taxon>
        <taxon>Aspergillaceae</taxon>
        <taxon>Penicillium</taxon>
    </lineage>
</organism>
<evidence type="ECO:0000313" key="4">
    <source>
        <dbReference type="Proteomes" id="UP001220324"/>
    </source>
</evidence>
<dbReference type="GO" id="GO:0005634">
    <property type="term" value="C:nucleus"/>
    <property type="evidence" value="ECO:0007669"/>
    <property type="project" value="TreeGrafter"/>
</dbReference>
<evidence type="ECO:0000313" key="3">
    <source>
        <dbReference type="EMBL" id="KAJ5540829.1"/>
    </source>
</evidence>
<feature type="compositionally biased region" description="Basic and acidic residues" evidence="1">
    <location>
        <begin position="191"/>
        <end position="202"/>
    </location>
</feature>
<evidence type="ECO:0000259" key="2">
    <source>
        <dbReference type="Pfam" id="PF10469"/>
    </source>
</evidence>
<comment type="caution">
    <text evidence="3">The sequence shown here is derived from an EMBL/GenBank/DDBJ whole genome shotgun (WGS) entry which is preliminary data.</text>
</comment>
<dbReference type="Proteomes" id="UP001220324">
    <property type="component" value="Unassembled WGS sequence"/>
</dbReference>